<evidence type="ECO:0000256" key="1">
    <source>
        <dbReference type="SAM" id="MobiDB-lite"/>
    </source>
</evidence>
<evidence type="ECO:0000313" key="2">
    <source>
        <dbReference type="EMBL" id="GAA4821548.1"/>
    </source>
</evidence>
<reference evidence="3" key="1">
    <citation type="journal article" date="2019" name="Int. J. Syst. Evol. Microbiol.">
        <title>The Global Catalogue of Microorganisms (GCM) 10K type strain sequencing project: providing services to taxonomists for standard genome sequencing and annotation.</title>
        <authorList>
            <consortium name="The Broad Institute Genomics Platform"/>
            <consortium name="The Broad Institute Genome Sequencing Center for Infectious Disease"/>
            <person name="Wu L."/>
            <person name="Ma J."/>
        </authorList>
    </citation>
    <scope>NUCLEOTIDE SEQUENCE [LARGE SCALE GENOMIC DNA]</scope>
    <source>
        <strain evidence="3">JCM 18542</strain>
    </source>
</reference>
<feature type="region of interest" description="Disordered" evidence="1">
    <location>
        <begin position="62"/>
        <end position="84"/>
    </location>
</feature>
<evidence type="ECO:0000313" key="3">
    <source>
        <dbReference type="Proteomes" id="UP001500839"/>
    </source>
</evidence>
<organism evidence="2 3">
    <name type="scientific">Tomitella cavernea</name>
    <dbReference type="NCBI Taxonomy" id="1387982"/>
    <lineage>
        <taxon>Bacteria</taxon>
        <taxon>Bacillati</taxon>
        <taxon>Actinomycetota</taxon>
        <taxon>Actinomycetes</taxon>
        <taxon>Mycobacteriales</taxon>
        <taxon>Tomitella</taxon>
    </lineage>
</organism>
<dbReference type="EMBL" id="BAABKQ010000001">
    <property type="protein sequence ID" value="GAA4821548.1"/>
    <property type="molecule type" value="Genomic_DNA"/>
</dbReference>
<comment type="caution">
    <text evidence="2">The sequence shown here is derived from an EMBL/GenBank/DDBJ whole genome shotgun (WGS) entry which is preliminary data.</text>
</comment>
<protein>
    <submittedName>
        <fullName evidence="2">Uncharacterized protein</fullName>
    </submittedName>
</protein>
<dbReference type="Proteomes" id="UP001500839">
    <property type="component" value="Unassembled WGS sequence"/>
</dbReference>
<feature type="compositionally biased region" description="Basic and acidic residues" evidence="1">
    <location>
        <begin position="62"/>
        <end position="75"/>
    </location>
</feature>
<name>A0ABP9D0V6_9ACTN</name>
<gene>
    <name evidence="2" type="ORF">GCM10023353_32330</name>
</gene>
<accession>A0ABP9D0V6</accession>
<sequence length="84" mass="9022">METVLFGVIPVLVFIALAARSALRGRARPRRFSAGVYAPDGDGRGAGEGMIAASTFEDRDNGARDEYAARMREPDPIDPTRGGR</sequence>
<proteinExistence type="predicted"/>
<keyword evidence="3" id="KW-1185">Reference proteome</keyword>
<dbReference type="RefSeq" id="WP_200171530.1">
    <property type="nucleotide sequence ID" value="NZ_BAABKQ010000001.1"/>
</dbReference>